<dbReference type="SUPFAM" id="SSF53474">
    <property type="entry name" value="alpha/beta-Hydrolases"/>
    <property type="match status" value="1"/>
</dbReference>
<gene>
    <name evidence="1" type="ORF">D7V94_10695</name>
</gene>
<keyword evidence="2" id="KW-1185">Reference proteome</keyword>
<evidence type="ECO:0000313" key="2">
    <source>
        <dbReference type="Proteomes" id="UP000280696"/>
    </source>
</evidence>
<comment type="caution">
    <text evidence="1">The sequence shown here is derived from an EMBL/GenBank/DDBJ whole genome shotgun (WGS) entry which is preliminary data.</text>
</comment>
<name>A0A3A9AYA4_9FIRM</name>
<accession>A0A3A9AYA4</accession>
<dbReference type="EMBL" id="RAYQ01000010">
    <property type="protein sequence ID" value="RKI91355.1"/>
    <property type="molecule type" value="Genomic_DNA"/>
</dbReference>
<dbReference type="InterPro" id="IPR029058">
    <property type="entry name" value="AB_hydrolase_fold"/>
</dbReference>
<proteinExistence type="predicted"/>
<evidence type="ECO:0000313" key="1">
    <source>
        <dbReference type="EMBL" id="RKI91355.1"/>
    </source>
</evidence>
<reference evidence="1 2" key="1">
    <citation type="submission" date="2018-09" db="EMBL/GenBank/DDBJ databases">
        <title>Murine metabolic-syndrome-specific gut microbial biobank.</title>
        <authorList>
            <person name="Liu C."/>
        </authorList>
    </citation>
    <scope>NUCLEOTIDE SEQUENCE [LARGE SCALE GENOMIC DNA]</scope>
    <source>
        <strain evidence="1 2">0.1xD8-82</strain>
    </source>
</reference>
<dbReference type="AlphaFoldDB" id="A0A3A9AYA4"/>
<protein>
    <submittedName>
        <fullName evidence="1">DUF2974 domain-containing protein</fullName>
    </submittedName>
</protein>
<dbReference type="InterPro" id="IPR024499">
    <property type="entry name" value="Mbeg1-like"/>
</dbReference>
<dbReference type="Pfam" id="PF11187">
    <property type="entry name" value="Mbeg1-like"/>
    <property type="match status" value="1"/>
</dbReference>
<sequence length="389" mass="44324">MTGNYIKKESVKGGRGMDNIIGYVKKWGKYTFSEKPFNEVDSLVLCQLVYLNYEKYVPALSEKNTSVSMLSICEDPGWEQILEDYWYKEHNRELFLLAAGSPRFGHMKMNYYVNVIDEDRQAQFSAMTYFLSDGRIYIAYRGTDATIVGWKEDLNLAFSKPLRSQYLAVEYMEQVAGEAAGGFCPGIYAGGHSKGGNLAVYGAMSCSDEIRAKLIRIFNHDGPGFRPEIKAQGNFQAIAERIIKFIPRSSLVGMILEEESDYEVIESWGIGLFQHNTYSWKVEDGALVRAKNRTNAKVIRDAALNEWILSLTEEQTHAFVDTLYEVVSASEVSNVFEFEANWKKCLQNVLLAAKEVDEETKKGIQKTIHLFFQILLENLKMGGWPWQEQ</sequence>
<organism evidence="1 2">
    <name type="scientific">Parablautia intestinalis</name>
    <dbReference type="NCBI Taxonomy" id="2320100"/>
    <lineage>
        <taxon>Bacteria</taxon>
        <taxon>Bacillati</taxon>
        <taxon>Bacillota</taxon>
        <taxon>Clostridia</taxon>
        <taxon>Lachnospirales</taxon>
        <taxon>Lachnospiraceae</taxon>
        <taxon>Parablautia</taxon>
    </lineage>
</organism>
<dbReference type="Proteomes" id="UP000280696">
    <property type="component" value="Unassembled WGS sequence"/>
</dbReference>
<dbReference type="OrthoDB" id="9769481at2"/>